<keyword evidence="3" id="KW-1185">Reference proteome</keyword>
<feature type="region of interest" description="Disordered" evidence="1">
    <location>
        <begin position="1"/>
        <end position="20"/>
    </location>
</feature>
<accession>A0A931J9F3</accession>
<dbReference type="RefSeq" id="WP_198112988.1">
    <property type="nucleotide sequence ID" value="NZ_JAEDAK010000019.1"/>
</dbReference>
<dbReference type="AlphaFoldDB" id="A0A931J9F3"/>
<name>A0A931J9F3_9BURK</name>
<dbReference type="EMBL" id="JAEDAK010000019">
    <property type="protein sequence ID" value="MBH9579222.1"/>
    <property type="molecule type" value="Genomic_DNA"/>
</dbReference>
<evidence type="ECO:0000256" key="1">
    <source>
        <dbReference type="SAM" id="MobiDB-lite"/>
    </source>
</evidence>
<dbReference type="PANTHER" id="PTHR43737:SF1">
    <property type="entry name" value="DUF1501 DOMAIN-CONTAINING PROTEIN"/>
    <property type="match status" value="1"/>
</dbReference>
<dbReference type="Proteomes" id="UP000613266">
    <property type="component" value="Unassembled WGS sequence"/>
</dbReference>
<feature type="region of interest" description="Disordered" evidence="1">
    <location>
        <begin position="43"/>
        <end position="65"/>
    </location>
</feature>
<proteinExistence type="predicted"/>
<organism evidence="2 3">
    <name type="scientific">Inhella proteolytica</name>
    <dbReference type="NCBI Taxonomy" id="2795029"/>
    <lineage>
        <taxon>Bacteria</taxon>
        <taxon>Pseudomonadati</taxon>
        <taxon>Pseudomonadota</taxon>
        <taxon>Betaproteobacteria</taxon>
        <taxon>Burkholderiales</taxon>
        <taxon>Sphaerotilaceae</taxon>
        <taxon>Inhella</taxon>
    </lineage>
</organism>
<evidence type="ECO:0000313" key="3">
    <source>
        <dbReference type="Proteomes" id="UP000613266"/>
    </source>
</evidence>
<sequence>MTQAAHSRPTPQTEGDSSQDTTRLAALGLLALAACQDQDETAWPAAAGHPSQAQPGNQMRRRSAVGPSARVPDAQTLMDWAERAYPQYFPSHESNREEAPYTYRYYPGTGNYLGVADGAVYIFGPVSGNTLTRVGQLSDFSAQVFPRFAPQDRAQAARFLLQAQFAARDTEIDAVMGQGFEAWLEAQFSVPPGPATWDWLVGRGYAEFNEQRYYSGGHPYFDFAAWKQILSAEDALRVRIQLALTEILVVSLNSATAWWPHLVYATYWDGLGQHAFGNYRDLLEHVSTSVAMGKYLSILYSVSDPATGRVPDENYARELMQLFTIGLYQLNPDGSVKRDAAGRPLETYTARDITGLARVFTGYVIDDSGEKVVTSDGSIVSHPTAARRTMKLEPSRHTRTGREFLGCQIPNTADGHEARRLALDHLFQHPNVGPFIGRQFIQRLVTSDPSPAYVARVAAAFNNNGSGVRGDMKALISAVLLDEEARGAAGLANPQFGKLSEPALRFAQWGRTFGVRSRSGAWKFNSPNSNPVVNNGQRLFWSPSVFNFFRPGFVPPGTAMAQRGATAPEFQIVDESTVAGYVNGLELMVEEGPWIFAPERPDIDQSRPSSQSGTDDMKPDYSAELALVLQPEALIDRLNLLLCAGRLSQTTRRQLVNALNSEPIQASSPDWAKRRQVARAVLMVMVCPEYLVQK</sequence>
<dbReference type="InterPro" id="IPR014917">
    <property type="entry name" value="DUF1800"/>
</dbReference>
<dbReference type="PANTHER" id="PTHR43737">
    <property type="entry name" value="BLL7424 PROTEIN"/>
    <property type="match status" value="1"/>
</dbReference>
<comment type="caution">
    <text evidence="2">The sequence shown here is derived from an EMBL/GenBank/DDBJ whole genome shotgun (WGS) entry which is preliminary data.</text>
</comment>
<feature type="region of interest" description="Disordered" evidence="1">
    <location>
        <begin position="598"/>
        <end position="617"/>
    </location>
</feature>
<protein>
    <submittedName>
        <fullName evidence="2">DUF1800 family protein</fullName>
    </submittedName>
</protein>
<dbReference type="Pfam" id="PF08811">
    <property type="entry name" value="DUF1800"/>
    <property type="match status" value="1"/>
</dbReference>
<evidence type="ECO:0000313" key="2">
    <source>
        <dbReference type="EMBL" id="MBH9579222.1"/>
    </source>
</evidence>
<reference evidence="2" key="1">
    <citation type="submission" date="2020-12" db="EMBL/GenBank/DDBJ databases">
        <title>The genome sequence of Inhella sp. 1Y17.</title>
        <authorList>
            <person name="Liu Y."/>
        </authorList>
    </citation>
    <scope>NUCLEOTIDE SEQUENCE</scope>
    <source>
        <strain evidence="2">1Y17</strain>
    </source>
</reference>
<gene>
    <name evidence="2" type="ORF">I7X39_20195</name>
</gene>